<dbReference type="Proteomes" id="UP000095143">
    <property type="component" value="Unassembled WGS sequence"/>
</dbReference>
<dbReference type="OrthoDB" id="7000272at2"/>
<dbReference type="EMBL" id="MDEN01000069">
    <property type="protein sequence ID" value="OCX10979.1"/>
    <property type="molecule type" value="Genomic_DNA"/>
</dbReference>
<comment type="caution">
    <text evidence="2">The sequence shown here is derived from an EMBL/GenBank/DDBJ whole genome shotgun (WGS) entry which is preliminary data.</text>
</comment>
<dbReference type="STRING" id="158627.BW687_10805"/>
<dbReference type="AlphaFoldDB" id="A0A1C2D897"/>
<gene>
    <name evidence="2" type="ORF">BBI10_22440</name>
</gene>
<proteinExistence type="predicted"/>
<protein>
    <submittedName>
        <fullName evidence="2">Adhesin</fullName>
    </submittedName>
</protein>
<dbReference type="Pfam" id="PF06980">
    <property type="entry name" value="DUF1302"/>
    <property type="match status" value="1"/>
</dbReference>
<keyword evidence="1" id="KW-0732">Signal</keyword>
<name>A0A1C2D897_9PSED</name>
<sequence>MTSANQFWRRAKLPLAVSLASTLAGPAFGVSFNIGEIEGNFDSSLSVGASWSTQNANKNLIGSNNGGHGLSQTSDDGHLNFKSGETFSKIFKGIHDLELKYGDTGVFLRGKYWYDFELKDEGRDFKDISDSGRKEGAKSSGFELLDAFVYHNYSIADEPGSVRLGKQVVSWGESTFIQGGINSINPVDVSAFRRPGSEIKEGLIPVNMFYLSQSLTENLSAEGFYQLEWDQTVVDNCGTFFSQPDVIADGCNSNLAVLRTRDSLNSALPAALRGPVQRTLAARGVSFGSPDEGAVVARGPDRDARDSGQYGLAMHYNFEPLDTEFGAYYMNYHSRLPIFSGKGGPASAYSAAGLVGGLAANGVPRGVAAALAPTLLPVVVAGNSSYYVEYPEDIHLFGLSFSTTLPTGTAWSGELSYRPNAPVQLNTTDILYSGLSPLNSNVSLLQGAPGQDQKGYRRKEISQAQTTFTHFFDQVMGAERLTVVGEVGWTHVGGLESTSKLRYGRDPSYGPGPLPGGQCQTLNASTLGAAAQNNLSRYCENDGFTTTDSWGYRARAIWDYNNVFAGVNLRPSVAWSHDVDGYSPGPGGNFEEGRKAVSLGLDAEYQNTYTANLSYTNFFDGKYTTVDDRDFVALSFGMNF</sequence>
<feature type="signal peptide" evidence="1">
    <location>
        <begin position="1"/>
        <end position="29"/>
    </location>
</feature>
<accession>A0A1C2D897</accession>
<evidence type="ECO:0000256" key="1">
    <source>
        <dbReference type="SAM" id="SignalP"/>
    </source>
</evidence>
<dbReference type="InterPro" id="IPR010727">
    <property type="entry name" value="DUF1302"/>
</dbReference>
<dbReference type="RefSeq" id="WP_065991819.1">
    <property type="nucleotide sequence ID" value="NZ_MDEN01000069.1"/>
</dbReference>
<organism evidence="2 3">
    <name type="scientific">Pseudomonas graminis</name>
    <dbReference type="NCBI Taxonomy" id="158627"/>
    <lineage>
        <taxon>Bacteria</taxon>
        <taxon>Pseudomonadati</taxon>
        <taxon>Pseudomonadota</taxon>
        <taxon>Gammaproteobacteria</taxon>
        <taxon>Pseudomonadales</taxon>
        <taxon>Pseudomonadaceae</taxon>
        <taxon>Pseudomonas</taxon>
    </lineage>
</organism>
<evidence type="ECO:0000313" key="3">
    <source>
        <dbReference type="Proteomes" id="UP000095143"/>
    </source>
</evidence>
<feature type="chain" id="PRO_5008659065" evidence="1">
    <location>
        <begin position="30"/>
        <end position="640"/>
    </location>
</feature>
<evidence type="ECO:0000313" key="2">
    <source>
        <dbReference type="EMBL" id="OCX10979.1"/>
    </source>
</evidence>
<reference evidence="2 3" key="1">
    <citation type="submission" date="2016-08" db="EMBL/GenBank/DDBJ databases">
        <title>Whole genome sequence of Pseudomonas graminis strain UASWS1507, a potential biological control agent for agriculture.</title>
        <authorList>
            <person name="Crovadore J."/>
            <person name="Calmin G."/>
            <person name="Chablais R."/>
            <person name="Cochard B."/>
            <person name="Lefort F."/>
        </authorList>
    </citation>
    <scope>NUCLEOTIDE SEQUENCE [LARGE SCALE GENOMIC DNA]</scope>
    <source>
        <strain evidence="2 3">UASWS1507</strain>
    </source>
</reference>